<reference evidence="3" key="1">
    <citation type="submission" date="2010-04" db="EMBL/GenBank/DDBJ databases">
        <title>Complete genome sequence of Nitrosococcus halophilus Nc4, a salt-adapted, aerobic obligate ammonia-oxidizing sulfur purple bacterium.</title>
        <authorList>
            <consortium name="US DOE Joint Genome Institute"/>
            <person name="Campbell M.A."/>
            <person name="Malfatti S.A."/>
            <person name="Chain P.S.G."/>
            <person name="Heidelberg J.F."/>
            <person name="Ward B.B."/>
            <person name="Klotz M.G."/>
        </authorList>
    </citation>
    <scope>NUCLEOTIDE SEQUENCE [LARGE SCALE GENOMIC DNA]</scope>
    <source>
        <strain evidence="3">Nc4</strain>
    </source>
</reference>
<keyword evidence="3" id="KW-1185">Reference proteome</keyword>
<dbReference type="RefSeq" id="WP_013034769.1">
    <property type="nucleotide sequence ID" value="NC_013960.1"/>
</dbReference>
<accession>D5C3Y3</accession>
<dbReference type="EMBL" id="CP001798">
    <property type="protein sequence ID" value="ADE16920.1"/>
    <property type="molecule type" value="Genomic_DNA"/>
</dbReference>
<feature type="transmembrane region" description="Helical" evidence="1">
    <location>
        <begin position="6"/>
        <end position="28"/>
    </location>
</feature>
<feature type="transmembrane region" description="Helical" evidence="1">
    <location>
        <begin position="40"/>
        <end position="59"/>
    </location>
</feature>
<evidence type="ECO:0000256" key="1">
    <source>
        <dbReference type="SAM" id="Phobius"/>
    </source>
</evidence>
<evidence type="ECO:0000313" key="3">
    <source>
        <dbReference type="Proteomes" id="UP000001844"/>
    </source>
</evidence>
<organism evidence="2 3">
    <name type="scientific">Nitrosococcus halophilus (strain Nc4)</name>
    <dbReference type="NCBI Taxonomy" id="472759"/>
    <lineage>
        <taxon>Bacteria</taxon>
        <taxon>Pseudomonadati</taxon>
        <taxon>Pseudomonadota</taxon>
        <taxon>Gammaproteobacteria</taxon>
        <taxon>Chromatiales</taxon>
        <taxon>Chromatiaceae</taxon>
        <taxon>Nitrosococcus</taxon>
    </lineage>
</organism>
<feature type="transmembrane region" description="Helical" evidence="1">
    <location>
        <begin position="65"/>
        <end position="82"/>
    </location>
</feature>
<dbReference type="OrthoDB" id="7068942at2"/>
<keyword evidence="1" id="KW-0812">Transmembrane</keyword>
<keyword evidence="1" id="KW-0472">Membrane</keyword>
<dbReference type="KEGG" id="nhl:Nhal_3908"/>
<protein>
    <submittedName>
        <fullName evidence="2">Uncharacterized protein</fullName>
    </submittedName>
</protein>
<dbReference type="STRING" id="472759.Nhal_3908"/>
<proteinExistence type="predicted"/>
<keyword evidence="1" id="KW-1133">Transmembrane helix</keyword>
<dbReference type="Proteomes" id="UP000001844">
    <property type="component" value="Chromosome"/>
</dbReference>
<sequence length="87" mass="9125">MEPLAKLLAVIGAITAMITGLFLIFSRLKAKGQSFGPSSLRAIGIVLFVPTLLILAIVTEFNTEALAALFGTLVGYFLAHSGSSTNQ</sequence>
<dbReference type="AlphaFoldDB" id="D5C3Y3"/>
<evidence type="ECO:0000313" key="2">
    <source>
        <dbReference type="EMBL" id="ADE16920.1"/>
    </source>
</evidence>
<name>D5C3Y3_NITHN</name>
<gene>
    <name evidence="2" type="ordered locus">Nhal_3908</name>
</gene>
<dbReference type="HOGENOM" id="CLU_2480170_0_0_6"/>
<dbReference type="eggNOG" id="ENOG5033650">
    <property type="taxonomic scope" value="Bacteria"/>
</dbReference>